<dbReference type="GO" id="GO:0016020">
    <property type="term" value="C:membrane"/>
    <property type="evidence" value="ECO:0007669"/>
    <property type="project" value="InterPro"/>
</dbReference>
<dbReference type="CDD" id="cd16894">
    <property type="entry name" value="MltD-like"/>
    <property type="match status" value="1"/>
</dbReference>
<dbReference type="InterPro" id="IPR036779">
    <property type="entry name" value="LysM_dom_sf"/>
</dbReference>
<dbReference type="CDD" id="cd00118">
    <property type="entry name" value="LysM"/>
    <property type="match status" value="3"/>
</dbReference>
<dbReference type="Proteomes" id="UP000292302">
    <property type="component" value="Unassembled WGS sequence"/>
</dbReference>
<dbReference type="OrthoDB" id="9815002at2"/>
<dbReference type="RefSeq" id="WP_131181726.1">
    <property type="nucleotide sequence ID" value="NZ_QJUI01000019.1"/>
</dbReference>
<dbReference type="SUPFAM" id="SSF54106">
    <property type="entry name" value="LysM domain"/>
    <property type="match status" value="3"/>
</dbReference>
<dbReference type="PROSITE" id="PS00922">
    <property type="entry name" value="TRANSGLYCOSYLASE"/>
    <property type="match status" value="1"/>
</dbReference>
<reference evidence="5 6" key="1">
    <citation type="submission" date="2018-06" db="EMBL/GenBank/DDBJ databases">
        <title>Three novel Pseudomonas species isolated from symptomatic oak.</title>
        <authorList>
            <person name="Bueno-Gonzalez V."/>
            <person name="Brady C."/>
        </authorList>
    </citation>
    <scope>NUCLEOTIDE SEQUENCE [LARGE SCALE GENOMIC DNA]</scope>
    <source>
        <strain evidence="5 6">P9A</strain>
    </source>
</reference>
<evidence type="ECO:0000256" key="2">
    <source>
        <dbReference type="SAM" id="MobiDB-lite"/>
    </source>
</evidence>
<dbReference type="PROSITE" id="PS51782">
    <property type="entry name" value="LYSM"/>
    <property type="match status" value="3"/>
</dbReference>
<dbReference type="PANTHER" id="PTHR33734:SF22">
    <property type="entry name" value="MEMBRANE-BOUND LYTIC MUREIN TRANSGLYCOSYLASE D"/>
    <property type="match status" value="1"/>
</dbReference>
<dbReference type="FunFam" id="1.10.530.10:FF:000004">
    <property type="entry name" value="Membrane-bound lytic murein transglycosylase D"/>
    <property type="match status" value="1"/>
</dbReference>
<feature type="region of interest" description="Disordered" evidence="2">
    <location>
        <begin position="390"/>
        <end position="409"/>
    </location>
</feature>
<dbReference type="GO" id="GO:0008932">
    <property type="term" value="F:lytic endotransglycosylase activity"/>
    <property type="evidence" value="ECO:0007669"/>
    <property type="project" value="TreeGrafter"/>
</dbReference>
<evidence type="ECO:0000256" key="3">
    <source>
        <dbReference type="SAM" id="SignalP"/>
    </source>
</evidence>
<dbReference type="InterPro" id="IPR008258">
    <property type="entry name" value="Transglycosylase_SLT_dom_1"/>
</dbReference>
<dbReference type="GO" id="GO:0000270">
    <property type="term" value="P:peptidoglycan metabolic process"/>
    <property type="evidence" value="ECO:0007669"/>
    <property type="project" value="InterPro"/>
</dbReference>
<dbReference type="SUPFAM" id="SSF53955">
    <property type="entry name" value="Lysozyme-like"/>
    <property type="match status" value="1"/>
</dbReference>
<dbReference type="InterPro" id="IPR018392">
    <property type="entry name" value="LysM"/>
</dbReference>
<feature type="domain" description="LysM" evidence="4">
    <location>
        <begin position="475"/>
        <end position="518"/>
    </location>
</feature>
<evidence type="ECO:0000313" key="6">
    <source>
        <dbReference type="Proteomes" id="UP000292302"/>
    </source>
</evidence>
<dbReference type="Gene3D" id="3.10.350.10">
    <property type="entry name" value="LysM domain"/>
    <property type="match status" value="3"/>
</dbReference>
<dbReference type="AlphaFoldDB" id="A0A4Q9QI79"/>
<gene>
    <name evidence="5" type="ORF">DNK06_19840</name>
</gene>
<name>A0A4Q9QI79_9GAMM</name>
<organism evidence="5 6">
    <name type="scientific">Phytopseudomonas daroniae</name>
    <dbReference type="NCBI Taxonomy" id="2487519"/>
    <lineage>
        <taxon>Bacteria</taxon>
        <taxon>Pseudomonadati</taxon>
        <taxon>Pseudomonadota</taxon>
        <taxon>Gammaproteobacteria</taxon>
        <taxon>Pseudomonadales</taxon>
        <taxon>Pseudomonadaceae</taxon>
        <taxon>Phytopseudomonas</taxon>
    </lineage>
</organism>
<evidence type="ECO:0000259" key="4">
    <source>
        <dbReference type="PROSITE" id="PS51782"/>
    </source>
</evidence>
<proteinExistence type="inferred from homology"/>
<feature type="chain" id="PRO_5020752387" evidence="3">
    <location>
        <begin position="23"/>
        <end position="522"/>
    </location>
</feature>
<evidence type="ECO:0000313" key="5">
    <source>
        <dbReference type="EMBL" id="TBU73925.1"/>
    </source>
</evidence>
<keyword evidence="6" id="KW-1185">Reference proteome</keyword>
<sequence>MPSQPCNSLNSKALALRCLALAVAILAVLSGCQSLDQQTVDAGIAVDLSSKAPHEPLWINGPVQAEQPKDVWERVRAGYQLQDNIGVNPRIEQQRLWFASNPSFVEKSGERSNPYIHYIVERLQERNMPMELALLPMIESAYNPFAYSSANAVGLWQFIPSTGRHFNLRQTSWYDGRRDVTASTQAAMNYLARLHEMFNGDWLLALAAYNAGEGRVSRAIERNQKLGLPTDYWNLSLPQETQNYVPKLLALSQVIMAPDAYGVSLSPIANEPYFEEVELKQRMDLSRIAALAEVDEDELYLLNPAFKKRITVDGPQHLLVPTEKVELLTANLSTLKPQDLQNWQEYVVRPGDNLHGIAKRYELSVASIKELNQLADNTLRIGQHLSLPAMGQPVPDSTPQRTTNTAVASASRSYQVRKGDNLWQIAKAHNVSVSEIQRWNALKGNALRVGQNLKLQGTGTAATQAIAQLERDDVTYYKVRKGDSLHLIAKRFNVQMKNLQSWNPRTGKALKPGQVLTLRLPN</sequence>
<dbReference type="Gene3D" id="1.10.530.10">
    <property type="match status" value="1"/>
</dbReference>
<dbReference type="InterPro" id="IPR023346">
    <property type="entry name" value="Lysozyme-like_dom_sf"/>
</dbReference>
<comment type="caution">
    <text evidence="5">The sequence shown here is derived from an EMBL/GenBank/DDBJ whole genome shotgun (WGS) entry which is preliminary data.</text>
</comment>
<comment type="similarity">
    <text evidence="1">Belongs to the transglycosylase Slt family.</text>
</comment>
<dbReference type="InterPro" id="IPR000189">
    <property type="entry name" value="Transglyc_AS"/>
</dbReference>
<feature type="signal peptide" evidence="3">
    <location>
        <begin position="1"/>
        <end position="22"/>
    </location>
</feature>
<feature type="domain" description="LysM" evidence="4">
    <location>
        <begin position="412"/>
        <end position="455"/>
    </location>
</feature>
<keyword evidence="3" id="KW-0732">Signal</keyword>
<feature type="domain" description="LysM" evidence="4">
    <location>
        <begin position="344"/>
        <end position="387"/>
    </location>
</feature>
<dbReference type="PANTHER" id="PTHR33734">
    <property type="entry name" value="LYSM DOMAIN-CONTAINING GPI-ANCHORED PROTEIN 2"/>
    <property type="match status" value="1"/>
</dbReference>
<evidence type="ECO:0000256" key="1">
    <source>
        <dbReference type="ARBA" id="ARBA00007734"/>
    </source>
</evidence>
<dbReference type="EMBL" id="QJUI01000019">
    <property type="protein sequence ID" value="TBU73925.1"/>
    <property type="molecule type" value="Genomic_DNA"/>
</dbReference>
<accession>A0A4Q9QI79</accession>
<dbReference type="Pfam" id="PF01464">
    <property type="entry name" value="SLT"/>
    <property type="match status" value="1"/>
</dbReference>
<feature type="compositionally biased region" description="Polar residues" evidence="2">
    <location>
        <begin position="395"/>
        <end position="409"/>
    </location>
</feature>
<dbReference type="Pfam" id="PF01476">
    <property type="entry name" value="LysM"/>
    <property type="match status" value="3"/>
</dbReference>
<protein>
    <submittedName>
        <fullName evidence="5">Lytic transglycosylase</fullName>
    </submittedName>
</protein>
<dbReference type="SMART" id="SM00257">
    <property type="entry name" value="LysM"/>
    <property type="match status" value="3"/>
</dbReference>